<protein>
    <submittedName>
        <fullName evidence="1">Uncharacterized protein</fullName>
    </submittedName>
</protein>
<gene>
    <name evidence="1" type="ORF">FXF68_10455</name>
</gene>
<evidence type="ECO:0000313" key="2">
    <source>
        <dbReference type="Proteomes" id="UP000323505"/>
    </source>
</evidence>
<dbReference type="RefSeq" id="WP_148758717.1">
    <property type="nucleotide sequence ID" value="NZ_VSRQ01000002.1"/>
</dbReference>
<sequence>MTTTADDTEDARARLKDEFPRWSIIRTDIGKWWATRGPLTREDLSGVADVSADTPEELAEKIRRVMSDDG</sequence>
<evidence type="ECO:0000313" key="1">
    <source>
        <dbReference type="EMBL" id="TYK50877.1"/>
    </source>
</evidence>
<keyword evidence="2" id="KW-1185">Reference proteome</keyword>
<proteinExistence type="predicted"/>
<dbReference type="AlphaFoldDB" id="A0A5D3FPX7"/>
<reference evidence="1 2" key="1">
    <citation type="submission" date="2019-08" db="EMBL/GenBank/DDBJ databases">
        <title>Actinomadura sp. nov. CYP1-5 isolated from mountain soil.</title>
        <authorList>
            <person name="Songsumanus A."/>
            <person name="Kuncharoen N."/>
            <person name="Kudo T."/>
            <person name="Yuki M."/>
            <person name="Igarashi Y."/>
            <person name="Tanasupawat S."/>
        </authorList>
    </citation>
    <scope>NUCLEOTIDE SEQUENCE [LARGE SCALE GENOMIC DNA]</scope>
    <source>
        <strain evidence="1 2">CYP1-5</strain>
    </source>
</reference>
<dbReference type="EMBL" id="VSRQ01000002">
    <property type="protein sequence ID" value="TYK50877.1"/>
    <property type="molecule type" value="Genomic_DNA"/>
</dbReference>
<organism evidence="1 2">
    <name type="scientific">Actinomadura decatromicini</name>
    <dbReference type="NCBI Taxonomy" id="2604572"/>
    <lineage>
        <taxon>Bacteria</taxon>
        <taxon>Bacillati</taxon>
        <taxon>Actinomycetota</taxon>
        <taxon>Actinomycetes</taxon>
        <taxon>Streptosporangiales</taxon>
        <taxon>Thermomonosporaceae</taxon>
        <taxon>Actinomadura</taxon>
    </lineage>
</organism>
<accession>A0A5D3FPX7</accession>
<comment type="caution">
    <text evidence="1">The sequence shown here is derived from an EMBL/GenBank/DDBJ whole genome shotgun (WGS) entry which is preliminary data.</text>
</comment>
<dbReference type="Proteomes" id="UP000323505">
    <property type="component" value="Unassembled WGS sequence"/>
</dbReference>
<name>A0A5D3FPX7_9ACTN</name>